<reference evidence="2 3" key="1">
    <citation type="submission" date="2019-06" db="EMBL/GenBank/DDBJ databases">
        <title>Genome Sequence of the Brown Rot Fungal Pathogen Monilinia laxa.</title>
        <authorList>
            <person name="De Miccolis Angelini R.M."/>
            <person name="Landi L."/>
            <person name="Abate D."/>
            <person name="Pollastro S."/>
            <person name="Romanazzi G."/>
            <person name="Faretra F."/>
        </authorList>
    </citation>
    <scope>NUCLEOTIDE SEQUENCE [LARGE SCALE GENOMIC DNA]</scope>
    <source>
        <strain evidence="2 3">Mlax316</strain>
    </source>
</reference>
<feature type="compositionally biased region" description="Polar residues" evidence="1">
    <location>
        <begin position="1528"/>
        <end position="1565"/>
    </location>
</feature>
<protein>
    <submittedName>
        <fullName evidence="2">Uncharacterized protein</fullName>
    </submittedName>
</protein>
<keyword evidence="3" id="KW-1185">Reference proteome</keyword>
<dbReference type="OrthoDB" id="1577640at2759"/>
<evidence type="ECO:0000313" key="3">
    <source>
        <dbReference type="Proteomes" id="UP000326757"/>
    </source>
</evidence>
<feature type="region of interest" description="Disordered" evidence="1">
    <location>
        <begin position="1494"/>
        <end position="1565"/>
    </location>
</feature>
<evidence type="ECO:0000313" key="2">
    <source>
        <dbReference type="EMBL" id="KAB8293275.1"/>
    </source>
</evidence>
<dbReference type="Proteomes" id="UP000326757">
    <property type="component" value="Unassembled WGS sequence"/>
</dbReference>
<proteinExistence type="predicted"/>
<dbReference type="EMBL" id="VIGI01000012">
    <property type="protein sequence ID" value="KAB8293275.1"/>
    <property type="molecule type" value="Genomic_DNA"/>
</dbReference>
<dbReference type="InterPro" id="IPR027417">
    <property type="entry name" value="P-loop_NTPase"/>
</dbReference>
<dbReference type="Gene3D" id="3.40.50.300">
    <property type="entry name" value="P-loop containing nucleotide triphosphate hydrolases"/>
    <property type="match status" value="1"/>
</dbReference>
<sequence>MSLYAGTKFIGPEELAIIGLMEAIFQLADSGTIFINRLNKLRSRTSIPGVFSGLNALVPVKEKVSWLVGIIKKHVEKETIKHANAESRQSVSSIIKICTFQLNYLSNRIFVATGSPISQKTALISLFGKKKDILERVNFIDIQAKDLTRLLDYLNNVRPTPRPGPSISNPPTSLVPRVPCNDFVGRDKMLEVLQRKMNTTGQVALDGPPGIGKSEICLQYARKLQDKALMKWIFWIDGKDPTGSFATIARYLGLDLSNQESPASLVLQWITKSNDESLIIVDDVDDVDSTEHSYYTSERLIEALNESPGEASKRNDSMPKVKSLPSLPFRSTRSLGKIEAANQNRRGNLLISSKALIAQNKTMEKKNLAVERVPSLNTLEATKLLKELIPKSLLSSERHCNDIIRLVGSLPGPLKHAAKYIEDTGITTAQYLSAYEKHQIIEEKSYHTPTSSDDEVQIAAMRISKTFSTNEMFKSLLEILYSANVGNDRIIKSIETQLLEYSSDLERIWFKRAVQGDELENKLPAFIREHHKRLSCLLVLRDPVEQTDCFSFAPRRLSPINSPKTGVSRRSSFSLRGISDRMSRQNSITEEQKQMLASRIILTKTVRDETMDESKELEQFYFDEKAFSRFLINILHHLNTLNQLERHSPLFYQAEHILKLAPLATTVWISSYKTTTVTYNVEWELPQVLDRDFSLDQPLSTVVAISGKADLAEAITCGEFISKFWKHGVHLLDALSGPKCQWGRNEMTSANDGIKLQILETKSQHGAEIDDGIEVNTHKTKSPVNRSHTLKVIVEGSEEVQSHIAQTIAWLAAAVRYSNFTKLHESRASMDFYILNGALNCTIKSLPLTPLVEFCIDSSCWHSLFTNTVLAIDYPPSKPRGSGQGLSIPVELLMSLARTTIITELYKGFVIQGYQYALVPVGNITTERDEAACSNSIIQWHLIDTRSLDVSSASLPNRADRGIRSVAKSIDILNSFIEPGSHAFLGWCSKVNIHVGTDTTNVQNGAVHLEIQATNRPSNYALRYRDPRLRFLQSSARDAGRAIAITTINANAAGGGHGATGGMGASLTVGESREAAVVGRYGSLREALQSRSRENIVLYDTATRRAWMLPFLNVVLYLVHLRELATTPHDATSTITMPWAVRQHAGRSDGPAWDAIRPYLDLLDTENFNKNRLNRLNNHFTGRELRLKLALRLADHLEYLITMIDATSKQNVAWRSKEMSVFHHSKIYGFEMEELSYAASLGYKEQKLHNTSGGWAKMRRNREQVLFCSGIGDLITPLLTPESDDRLCLRCQSVPPGMDYLVAPVSCLSTCQHSRRRSGDDKLSHFKIQIKNSRLYEWKIGQGHFSNPCPHYETDESDGHQKTIRLSKSPQPSNLEDFSTYMDGAVIFGRRARYGPLRSCGAAIKKWMTGFTSRRTRNTQPSVLIDAHSPVERPTIDEPFAEIPLENELSAPGLIVLPFEDSEADTSTSEESYPQTSTSDSDIFAQDLFQEQEPVPPSIPAVPAQPGSEHMASNPNRLRPNNLTLSTVSESSYEPTQATTLSPSMANNNDGSRGTTPETSSPVDTFNDSSEIKMFFQLIIPRYFQIELSHDFLYVQQESVAIEAVFFIYLQL</sequence>
<comment type="caution">
    <text evidence="2">The sequence shown here is derived from an EMBL/GenBank/DDBJ whole genome shotgun (WGS) entry which is preliminary data.</text>
</comment>
<dbReference type="SUPFAM" id="SSF52540">
    <property type="entry name" value="P-loop containing nucleoside triphosphate hydrolases"/>
    <property type="match status" value="1"/>
</dbReference>
<gene>
    <name evidence="2" type="ORF">EYC80_007606</name>
</gene>
<organism evidence="2 3">
    <name type="scientific">Monilinia laxa</name>
    <name type="common">Brown rot fungus</name>
    <name type="synonym">Sclerotinia laxa</name>
    <dbReference type="NCBI Taxonomy" id="61186"/>
    <lineage>
        <taxon>Eukaryota</taxon>
        <taxon>Fungi</taxon>
        <taxon>Dikarya</taxon>
        <taxon>Ascomycota</taxon>
        <taxon>Pezizomycotina</taxon>
        <taxon>Leotiomycetes</taxon>
        <taxon>Helotiales</taxon>
        <taxon>Sclerotiniaceae</taxon>
        <taxon>Monilinia</taxon>
    </lineage>
</organism>
<feature type="region of interest" description="Disordered" evidence="1">
    <location>
        <begin position="1353"/>
        <end position="1372"/>
    </location>
</feature>
<accession>A0A5N6JWH7</accession>
<evidence type="ECO:0000256" key="1">
    <source>
        <dbReference type="SAM" id="MobiDB-lite"/>
    </source>
</evidence>
<name>A0A5N6JWH7_MONLA</name>
<feature type="compositionally biased region" description="Low complexity" evidence="1">
    <location>
        <begin position="1513"/>
        <end position="1527"/>
    </location>
</feature>